<evidence type="ECO:0000256" key="1">
    <source>
        <dbReference type="SAM" id="Coils"/>
    </source>
</evidence>
<gene>
    <name evidence="2" type="ORF">BIY21_19345</name>
</gene>
<evidence type="ECO:0000313" key="2">
    <source>
        <dbReference type="EMBL" id="OLQ85147.1"/>
    </source>
</evidence>
<name>A0ABX3F9K7_9VIBR</name>
<protein>
    <submittedName>
        <fullName evidence="2">Uncharacterized protein</fullName>
    </submittedName>
</protein>
<keyword evidence="3" id="KW-1185">Reference proteome</keyword>
<proteinExistence type="predicted"/>
<evidence type="ECO:0000313" key="3">
    <source>
        <dbReference type="Proteomes" id="UP000186206"/>
    </source>
</evidence>
<feature type="coiled-coil region" evidence="1">
    <location>
        <begin position="74"/>
        <end position="150"/>
    </location>
</feature>
<organism evidence="2 3">
    <name type="scientific">Vibrio ponticus</name>
    <dbReference type="NCBI Taxonomy" id="265668"/>
    <lineage>
        <taxon>Bacteria</taxon>
        <taxon>Pseudomonadati</taxon>
        <taxon>Pseudomonadota</taxon>
        <taxon>Gammaproteobacteria</taxon>
        <taxon>Vibrionales</taxon>
        <taxon>Vibrionaceae</taxon>
        <taxon>Vibrio</taxon>
    </lineage>
</organism>
<dbReference type="RefSeq" id="WP_075652489.1">
    <property type="nucleotide sequence ID" value="NZ_AP019657.1"/>
</dbReference>
<sequence>MQPRWLIAQLEEFSFLSQSQSVLSDEVRKVLTLTESHGVEHTNRLDSDVHRFAVLYAELMDEQRIRWDRHERNYQQTARTLDEREKELTQAQLDLESTKKSHSFWQNQLAQAQNWKSRAHKRVTSAEYDLDQAERKTRAAESDYRSAKSNYDYARSQMIQVYVGKDSRGNAQYEYRRNPATAELHALNAASSRLDSARSQEQVARQELSAAREEYSRASHQVEGSMSAVADMEVAKKHSYSALSSAEDAKTNTLNARYSLDEERRVLEQMDDILNSIESCVFSQQNCQRELHQHNSVANTALRNNEQIQEDLVYEIYKVRYALENKANLLAAFDAPVFLG</sequence>
<dbReference type="Gene3D" id="1.20.120.330">
    <property type="entry name" value="Nucleotidyltransferases domain 2"/>
    <property type="match status" value="1"/>
</dbReference>
<dbReference type="EMBL" id="MJMI01000147">
    <property type="protein sequence ID" value="OLQ85147.1"/>
    <property type="molecule type" value="Genomic_DNA"/>
</dbReference>
<keyword evidence="1" id="KW-0175">Coiled coil</keyword>
<dbReference type="Proteomes" id="UP000186206">
    <property type="component" value="Unassembled WGS sequence"/>
</dbReference>
<accession>A0ABX3F9K7</accession>
<reference evidence="2 3" key="1">
    <citation type="submission" date="2016-09" db="EMBL/GenBank/DDBJ databases">
        <title>Genomic Taxonomy of the Vibrionaceae.</title>
        <authorList>
            <person name="Gonzalez-Castillo A."/>
            <person name="Gomez-Gil B."/>
            <person name="Enciso-Ibarra K."/>
        </authorList>
    </citation>
    <scope>NUCLEOTIDE SEQUENCE [LARGE SCALE GENOMIC DNA]</scope>
    <source>
        <strain evidence="2 3">CAIM 1731</strain>
    </source>
</reference>
<comment type="caution">
    <text evidence="2">The sequence shown here is derived from an EMBL/GenBank/DDBJ whole genome shotgun (WGS) entry which is preliminary data.</text>
</comment>
<feature type="coiled-coil region" evidence="1">
    <location>
        <begin position="187"/>
        <end position="221"/>
    </location>
</feature>